<dbReference type="EC" id="3.1.-.-" evidence="3"/>
<dbReference type="InterPro" id="IPR011856">
    <property type="entry name" value="tRNA_endonuc-like_dom_sf"/>
</dbReference>
<evidence type="ECO:0000259" key="2">
    <source>
        <dbReference type="Pfam" id="PF17761"/>
    </source>
</evidence>
<dbReference type="PANTHER" id="PTHR30547:SF5">
    <property type="entry name" value="NUCLEASE YHCG-RELATED"/>
    <property type="match status" value="1"/>
</dbReference>
<dbReference type="InterPro" id="IPR009362">
    <property type="entry name" value="YhcG_C"/>
</dbReference>
<sequence>MIDIDKHIYAIMEMVEKSRYNVLKSVNAELIQLYWNVGKYLSEKTLEAGGEKSFIDETSKRIKNQYPELKGFDRRNLYRMRQFYEAYKENEFVSAVMTQISWTNHMIILSSTKSKEEKEFYIGLCLREKYSARELKRQIESSYYERVTLSKSASLKTAENAPILDNYVLEFLNLPEIYSEKDLKNAIVQNLKSFILEIGKDFSFIGEEFRIQVGNSDFYIDLLFYHRILNCLVAFELKLGKFQPEYLGKMNFYLEVLDKEYKKQNENPAIGVILCTTKEEEVVEYAMNRNLSPTMISEYTIQLIDKNLLKKKLRDFQKLLETNEKRPEIQNHDLCL</sequence>
<protein>
    <submittedName>
        <fullName evidence="3">Nuclease YhcG</fullName>
        <ecNumber evidence="3">3.1.-.-</ecNumber>
    </submittedName>
</protein>
<evidence type="ECO:0000313" key="3">
    <source>
        <dbReference type="EMBL" id="MDV0444835.1"/>
    </source>
</evidence>
<dbReference type="PANTHER" id="PTHR30547">
    <property type="entry name" value="UNCHARACTERIZED PROTEIN YHCG-RELATED"/>
    <property type="match status" value="1"/>
</dbReference>
<proteinExistence type="predicted"/>
<comment type="caution">
    <text evidence="3">The sequence shown here is derived from an EMBL/GenBank/DDBJ whole genome shotgun (WGS) entry which is preliminary data.</text>
</comment>
<dbReference type="GO" id="GO:0016787">
    <property type="term" value="F:hydrolase activity"/>
    <property type="evidence" value="ECO:0007669"/>
    <property type="project" value="UniProtKB-KW"/>
</dbReference>
<dbReference type="RefSeq" id="WP_318785247.1">
    <property type="nucleotide sequence ID" value="NZ_JAWDKC010000008.1"/>
</dbReference>
<name>A0ABU3VPK4_9EURY</name>
<keyword evidence="3" id="KW-0378">Hydrolase</keyword>
<feature type="domain" description="YhcG N-terminal" evidence="2">
    <location>
        <begin position="11"/>
        <end position="146"/>
    </location>
</feature>
<dbReference type="Pfam" id="PF17761">
    <property type="entry name" value="DUF1016_N"/>
    <property type="match status" value="1"/>
</dbReference>
<dbReference type="EMBL" id="JAWDKC010000008">
    <property type="protein sequence ID" value="MDV0444835.1"/>
    <property type="molecule type" value="Genomic_DNA"/>
</dbReference>
<evidence type="ECO:0000313" key="4">
    <source>
        <dbReference type="Proteomes" id="UP001272052"/>
    </source>
</evidence>
<evidence type="ECO:0000259" key="1">
    <source>
        <dbReference type="Pfam" id="PF06250"/>
    </source>
</evidence>
<organism evidence="3 4">
    <name type="scientific">Methanimicrococcus hacksteinii</name>
    <dbReference type="NCBI Taxonomy" id="3028293"/>
    <lineage>
        <taxon>Archaea</taxon>
        <taxon>Methanobacteriati</taxon>
        <taxon>Methanobacteriota</taxon>
        <taxon>Stenosarchaea group</taxon>
        <taxon>Methanomicrobia</taxon>
        <taxon>Methanosarcinales</taxon>
        <taxon>Methanosarcinaceae</taxon>
        <taxon>Methanimicrococcus</taxon>
    </lineage>
</organism>
<dbReference type="Pfam" id="PF06250">
    <property type="entry name" value="YhcG_C"/>
    <property type="match status" value="1"/>
</dbReference>
<dbReference type="InterPro" id="IPR053148">
    <property type="entry name" value="PD-DEXK-like_domain"/>
</dbReference>
<dbReference type="Proteomes" id="UP001272052">
    <property type="component" value="Unassembled WGS sequence"/>
</dbReference>
<accession>A0ABU3VPK4</accession>
<reference evidence="3 4" key="1">
    <citation type="submission" date="2023-06" db="EMBL/GenBank/DDBJ databases">
        <title>Genome sequence of Methanimicrococcus sp. At1.</title>
        <authorList>
            <person name="Protasov E."/>
            <person name="Platt K."/>
            <person name="Poehlein A."/>
            <person name="Daniel R."/>
            <person name="Brune A."/>
        </authorList>
    </citation>
    <scope>NUCLEOTIDE SEQUENCE [LARGE SCALE GENOMIC DNA]</scope>
    <source>
        <strain evidence="3 4">At1</strain>
    </source>
</reference>
<keyword evidence="4" id="KW-1185">Reference proteome</keyword>
<dbReference type="Gene3D" id="3.40.1350.10">
    <property type="match status" value="1"/>
</dbReference>
<dbReference type="InterPro" id="IPR041527">
    <property type="entry name" value="YhcG_N"/>
</dbReference>
<gene>
    <name evidence="3" type="primary">yhcG_1</name>
    <name evidence="3" type="ORF">MmiAt1_03780</name>
</gene>
<feature type="domain" description="YhcG PDDEXK nuclease" evidence="1">
    <location>
        <begin position="163"/>
        <end position="313"/>
    </location>
</feature>